<evidence type="ECO:0000256" key="1">
    <source>
        <dbReference type="ARBA" id="ARBA00008724"/>
    </source>
</evidence>
<evidence type="ECO:0000256" key="4">
    <source>
        <dbReference type="ARBA" id="ARBA00023125"/>
    </source>
</evidence>
<keyword evidence="4 6" id="KW-0238">DNA-binding</keyword>
<comment type="subcellular location">
    <subcellularLocation>
        <location evidence="6">Cytoplasm</location>
    </subcellularLocation>
</comment>
<dbReference type="InterPro" id="IPR029072">
    <property type="entry name" value="YebC-like"/>
</dbReference>
<sequence>MSGHSKWAQIKRQKGAADKKKGQIFSKLARSITIAAKDGGADPAANLKLRMTIDKAREMSMSNDNIERAIARGAGSTEAGALEEVVYEGYGPFGTAFLIEAATDNKNRTVNNIKHIFSKHSGNLGATGSVAWQFATRGQILVERTRDDLSDLELAAIDAGAEDVRESPDGLEVYTRPIDLRPIREKLQSQGAKIAEAQIIKESSQGVDLSEEQKPAVDALFAELENDEDVIAVHTNANL</sequence>
<dbReference type="Gene3D" id="1.10.10.200">
    <property type="match status" value="1"/>
</dbReference>
<dbReference type="EMBL" id="MFEN01000010">
    <property type="protein sequence ID" value="OGE84473.1"/>
    <property type="molecule type" value="Genomic_DNA"/>
</dbReference>
<keyword evidence="5 6" id="KW-0804">Transcription</keyword>
<evidence type="ECO:0000259" key="8">
    <source>
        <dbReference type="Pfam" id="PF20772"/>
    </source>
</evidence>
<dbReference type="NCBIfam" id="NF009044">
    <property type="entry name" value="PRK12378.1"/>
    <property type="match status" value="1"/>
</dbReference>
<evidence type="ECO:0000313" key="10">
    <source>
        <dbReference type="Proteomes" id="UP000176339"/>
    </source>
</evidence>
<feature type="domain" description="TACO1/YebC-like second and third" evidence="7">
    <location>
        <begin position="82"/>
        <end position="237"/>
    </location>
</feature>
<organism evidence="9 10">
    <name type="scientific">Candidatus Doudnabacteria bacterium RIFCSPHIGHO2_01_FULL_49_9</name>
    <dbReference type="NCBI Taxonomy" id="1817827"/>
    <lineage>
        <taxon>Bacteria</taxon>
        <taxon>Candidatus Doudnaibacteriota</taxon>
    </lineage>
</organism>
<dbReference type="PANTHER" id="PTHR12532">
    <property type="entry name" value="TRANSLATIONAL ACTIVATOR OF CYTOCHROME C OXIDASE 1"/>
    <property type="match status" value="1"/>
</dbReference>
<evidence type="ECO:0000313" key="9">
    <source>
        <dbReference type="EMBL" id="OGE84473.1"/>
    </source>
</evidence>
<evidence type="ECO:0000256" key="3">
    <source>
        <dbReference type="ARBA" id="ARBA00023015"/>
    </source>
</evidence>
<protein>
    <recommendedName>
        <fullName evidence="6">Probable transcriptional regulatory protein A2846_01040</fullName>
    </recommendedName>
</protein>
<gene>
    <name evidence="9" type="ORF">A2846_01040</name>
</gene>
<dbReference type="Proteomes" id="UP000176339">
    <property type="component" value="Unassembled WGS sequence"/>
</dbReference>
<dbReference type="GO" id="GO:0006355">
    <property type="term" value="P:regulation of DNA-templated transcription"/>
    <property type="evidence" value="ECO:0007669"/>
    <property type="project" value="UniProtKB-UniRule"/>
</dbReference>
<dbReference type="InterPro" id="IPR002876">
    <property type="entry name" value="Transcrip_reg_TACO1-like"/>
</dbReference>
<dbReference type="InterPro" id="IPR048300">
    <property type="entry name" value="TACO1_YebC-like_2nd/3rd_dom"/>
</dbReference>
<dbReference type="NCBIfam" id="TIGR01033">
    <property type="entry name" value="YebC/PmpR family DNA-binding transcriptional regulator"/>
    <property type="match status" value="1"/>
</dbReference>
<dbReference type="GO" id="GO:0003677">
    <property type="term" value="F:DNA binding"/>
    <property type="evidence" value="ECO:0007669"/>
    <property type="project" value="UniProtKB-UniRule"/>
</dbReference>
<dbReference type="NCBIfam" id="NF001030">
    <property type="entry name" value="PRK00110.1"/>
    <property type="match status" value="1"/>
</dbReference>
<evidence type="ECO:0000256" key="6">
    <source>
        <dbReference type="HAMAP-Rule" id="MF_00693"/>
    </source>
</evidence>
<evidence type="ECO:0000256" key="2">
    <source>
        <dbReference type="ARBA" id="ARBA00022490"/>
    </source>
</evidence>
<dbReference type="SUPFAM" id="SSF75625">
    <property type="entry name" value="YebC-like"/>
    <property type="match status" value="1"/>
</dbReference>
<dbReference type="GO" id="GO:0005829">
    <property type="term" value="C:cytosol"/>
    <property type="evidence" value="ECO:0007669"/>
    <property type="project" value="TreeGrafter"/>
</dbReference>
<dbReference type="InterPro" id="IPR049083">
    <property type="entry name" value="TACO1_YebC_N"/>
</dbReference>
<evidence type="ECO:0000259" key="7">
    <source>
        <dbReference type="Pfam" id="PF01709"/>
    </source>
</evidence>
<dbReference type="HAMAP" id="MF_00693">
    <property type="entry name" value="Transcrip_reg_TACO1"/>
    <property type="match status" value="1"/>
</dbReference>
<dbReference type="FunFam" id="1.10.10.200:FF:000002">
    <property type="entry name" value="Probable transcriptional regulatory protein CLM62_37755"/>
    <property type="match status" value="1"/>
</dbReference>
<dbReference type="Gene3D" id="3.30.70.980">
    <property type="match status" value="2"/>
</dbReference>
<dbReference type="AlphaFoldDB" id="A0A1F5P3J5"/>
<accession>A0A1F5P3J5</accession>
<feature type="domain" description="TACO1/YebC-like N-terminal" evidence="8">
    <location>
        <begin position="5"/>
        <end position="75"/>
    </location>
</feature>
<name>A0A1F5P3J5_9BACT</name>
<dbReference type="InterPro" id="IPR026564">
    <property type="entry name" value="Transcrip_reg_TACO1-like_dom3"/>
</dbReference>
<proteinExistence type="inferred from homology"/>
<comment type="caution">
    <text evidence="9">The sequence shown here is derived from an EMBL/GenBank/DDBJ whole genome shotgun (WGS) entry which is preliminary data.</text>
</comment>
<dbReference type="PANTHER" id="PTHR12532:SF6">
    <property type="entry name" value="TRANSCRIPTIONAL REGULATORY PROTEIN YEBC-RELATED"/>
    <property type="match status" value="1"/>
</dbReference>
<keyword evidence="3 6" id="KW-0805">Transcription regulation</keyword>
<reference evidence="9 10" key="1">
    <citation type="journal article" date="2016" name="Nat. Commun.">
        <title>Thousands of microbial genomes shed light on interconnected biogeochemical processes in an aquifer system.</title>
        <authorList>
            <person name="Anantharaman K."/>
            <person name="Brown C.T."/>
            <person name="Hug L.A."/>
            <person name="Sharon I."/>
            <person name="Castelle C.J."/>
            <person name="Probst A.J."/>
            <person name="Thomas B.C."/>
            <person name="Singh A."/>
            <person name="Wilkins M.J."/>
            <person name="Karaoz U."/>
            <person name="Brodie E.L."/>
            <person name="Williams K.H."/>
            <person name="Hubbard S.S."/>
            <person name="Banfield J.F."/>
        </authorList>
    </citation>
    <scope>NUCLEOTIDE SEQUENCE [LARGE SCALE GENOMIC DNA]</scope>
</reference>
<comment type="similarity">
    <text evidence="1 6">Belongs to the TACO1 family.</text>
</comment>
<evidence type="ECO:0000256" key="5">
    <source>
        <dbReference type="ARBA" id="ARBA00023163"/>
    </source>
</evidence>
<keyword evidence="2 6" id="KW-0963">Cytoplasm</keyword>
<dbReference type="InterPro" id="IPR017856">
    <property type="entry name" value="Integrase-like_N"/>
</dbReference>
<dbReference type="Pfam" id="PF20772">
    <property type="entry name" value="TACO1_YebC_N"/>
    <property type="match status" value="1"/>
</dbReference>
<dbReference type="Pfam" id="PF01709">
    <property type="entry name" value="Transcrip_reg"/>
    <property type="match status" value="1"/>
</dbReference>